<organism evidence="1 2">
    <name type="scientific">Romanomermis culicivorax</name>
    <name type="common">Nematode worm</name>
    <dbReference type="NCBI Taxonomy" id="13658"/>
    <lineage>
        <taxon>Eukaryota</taxon>
        <taxon>Metazoa</taxon>
        <taxon>Ecdysozoa</taxon>
        <taxon>Nematoda</taxon>
        <taxon>Enoplea</taxon>
        <taxon>Dorylaimia</taxon>
        <taxon>Mermithida</taxon>
        <taxon>Mermithoidea</taxon>
        <taxon>Mermithidae</taxon>
        <taxon>Romanomermis</taxon>
    </lineage>
</organism>
<proteinExistence type="predicted"/>
<evidence type="ECO:0000313" key="2">
    <source>
        <dbReference type="WBParaSite" id="nRc.2.0.1.t17889-RA"/>
    </source>
</evidence>
<reference evidence="2" key="1">
    <citation type="submission" date="2022-11" db="UniProtKB">
        <authorList>
            <consortium name="WormBaseParasite"/>
        </authorList>
    </citation>
    <scope>IDENTIFICATION</scope>
</reference>
<accession>A0A915IUM0</accession>
<dbReference type="WBParaSite" id="nRc.2.0.1.t17889-RA">
    <property type="protein sequence ID" value="nRc.2.0.1.t17889-RA"/>
    <property type="gene ID" value="nRc.2.0.1.g17889"/>
</dbReference>
<sequence length="85" mass="10034">MIHRINRATKFLREKILKSSLSTTLYPKFKLSTAIPVSQPKVDEKQKRRFFGQYIFVTCYENVPIAGQMNGFKDYRNVEIRFKTA</sequence>
<evidence type="ECO:0000313" key="1">
    <source>
        <dbReference type="Proteomes" id="UP000887565"/>
    </source>
</evidence>
<dbReference type="Proteomes" id="UP000887565">
    <property type="component" value="Unplaced"/>
</dbReference>
<dbReference type="AlphaFoldDB" id="A0A915IUM0"/>
<name>A0A915IUM0_ROMCU</name>
<protein>
    <submittedName>
        <fullName evidence="2">Ribosomal protein S19</fullName>
    </submittedName>
</protein>
<keyword evidence="1" id="KW-1185">Reference proteome</keyword>